<dbReference type="SUPFAM" id="SSF52047">
    <property type="entry name" value="RNI-like"/>
    <property type="match status" value="1"/>
</dbReference>
<keyword evidence="2" id="KW-1185">Reference proteome</keyword>
<name>A0A9N9G8A1_FUNMO</name>
<proteinExistence type="predicted"/>
<organism evidence="1 2">
    <name type="scientific">Funneliformis mosseae</name>
    <name type="common">Endomycorrhizal fungus</name>
    <name type="synonym">Glomus mosseae</name>
    <dbReference type="NCBI Taxonomy" id="27381"/>
    <lineage>
        <taxon>Eukaryota</taxon>
        <taxon>Fungi</taxon>
        <taxon>Fungi incertae sedis</taxon>
        <taxon>Mucoromycota</taxon>
        <taxon>Glomeromycotina</taxon>
        <taxon>Glomeromycetes</taxon>
        <taxon>Glomerales</taxon>
        <taxon>Glomeraceae</taxon>
        <taxon>Funneliformis</taxon>
    </lineage>
</organism>
<dbReference type="Proteomes" id="UP000789375">
    <property type="component" value="Unassembled WGS sequence"/>
</dbReference>
<comment type="caution">
    <text evidence="1">The sequence shown here is derived from an EMBL/GenBank/DDBJ whole genome shotgun (WGS) entry which is preliminary data.</text>
</comment>
<reference evidence="1" key="1">
    <citation type="submission" date="2021-06" db="EMBL/GenBank/DDBJ databases">
        <authorList>
            <person name="Kallberg Y."/>
            <person name="Tangrot J."/>
            <person name="Rosling A."/>
        </authorList>
    </citation>
    <scope>NUCLEOTIDE SEQUENCE</scope>
    <source>
        <strain evidence="1">87-6 pot B 2015</strain>
    </source>
</reference>
<accession>A0A9N9G8A1</accession>
<dbReference type="AlphaFoldDB" id="A0A9N9G8A1"/>
<sequence length="571" mass="66146">MTRSKLFGSLPEISYYIIQLLQYDLKSLYSCALVNRLLCQIAIPMLWENPFSIRRREENPCSFLDTYFLFLNNDDRLKFKKYGITINPSVKKPLFNYPRFIKTLDTFRAEMHLVNWINNLDIPIPSPTKAHPYPYHDPLCMKQPSTIFHSKIHSENTSLKIKVNLLDAGKAVKFTCTSLFKIFINNNASIRELIMKSSSFCGFFLSEICEMILRNSKFISNLETLIFCFFKHPRFNFQYFLASLSSLTCSIKHFKISFFIERYEGSLTDIITTQKQISSLAYYCIPINSCLLDSFKYCVNTLTTMKFVNCNFENVPSFDVLQYFTKLQSLCFDNCGGLDNQAFQPLLDNPASLKVKSLQLGGKISEYSFLLQKIGPHVEDLSVELGFGDIERCDKAFKNIITYCRKIKFLHVAYTNNMNIPKMCKLITHINKYLKYLSFEVLFGVDDDCSETSSSLLTGLGTALPSSLEYLNLDLVIVPMDLKTFFDSCKHIVGLNKLLVRNRHYESIDETFSIIKEFVNEAKIKEFAYEIENYVKVEDPDYLNLEELVLDVQPKRYSDLIMRIPGFDCKN</sequence>
<gene>
    <name evidence="1" type="ORF">FMOSSE_LOCUS8105</name>
</gene>
<dbReference type="EMBL" id="CAJVPP010002034">
    <property type="protein sequence ID" value="CAG8584261.1"/>
    <property type="molecule type" value="Genomic_DNA"/>
</dbReference>
<evidence type="ECO:0000313" key="2">
    <source>
        <dbReference type="Proteomes" id="UP000789375"/>
    </source>
</evidence>
<dbReference type="InterPro" id="IPR032675">
    <property type="entry name" value="LRR_dom_sf"/>
</dbReference>
<protein>
    <submittedName>
        <fullName evidence="1">12644_t:CDS:1</fullName>
    </submittedName>
</protein>
<evidence type="ECO:0000313" key="1">
    <source>
        <dbReference type="EMBL" id="CAG8584261.1"/>
    </source>
</evidence>
<dbReference type="Gene3D" id="3.80.10.10">
    <property type="entry name" value="Ribonuclease Inhibitor"/>
    <property type="match status" value="1"/>
</dbReference>